<protein>
    <submittedName>
        <fullName evidence="3">Uncharacterized protein</fullName>
    </submittedName>
</protein>
<feature type="transmembrane region" description="Helical" evidence="1">
    <location>
        <begin position="304"/>
        <end position="326"/>
    </location>
</feature>
<keyword evidence="1" id="KW-1133">Transmembrane helix</keyword>
<proteinExistence type="predicted"/>
<keyword evidence="1" id="KW-0472">Membrane</keyword>
<dbReference type="EMBL" id="DVHL01000020">
    <property type="protein sequence ID" value="HIR65747.1"/>
    <property type="molecule type" value="Genomic_DNA"/>
</dbReference>
<sequence>MKKFFSLILALTLVFCMFGATSVAFAAETEEGTDGEQTRVVTFVESAFLALDDVKTLDKLHAVGGFQLKYTWLTDVEKVNSVFEGANYVLATASDDEEQSDPYAVAEGSDKISVEYCSPSKDYKDENWSSATVGKDISVSTTGWWNFRYVIKDADGNVLARTSYVSIYFGDEKAPVINGLSSDMKKVQSEGIKVGGTYTIKTNLSLNDTSSTTVTYVVYKLVNGSWTADPIYDSTTKVVAEGYEDGISTAGVITMHENDVLKDNTPVYKIVYTVKDSLGYVSDTMDMTIYAKADEDNTVDSTTVWKYVLLGIAALSAVAIVVLLLVKPKQAETEQTSAQGSKSSKK</sequence>
<organism evidence="3 4">
    <name type="scientific">Candidatus Fimimonas gallinarum</name>
    <dbReference type="NCBI Taxonomy" id="2840821"/>
    <lineage>
        <taxon>Bacteria</taxon>
        <taxon>Pseudomonadati</taxon>
        <taxon>Myxococcota</taxon>
        <taxon>Myxococcia</taxon>
        <taxon>Myxococcales</taxon>
        <taxon>Cystobacterineae</taxon>
        <taxon>Myxococcaceae</taxon>
        <taxon>Myxococcaceae incertae sedis</taxon>
        <taxon>Candidatus Fimimonas</taxon>
    </lineage>
</organism>
<evidence type="ECO:0000313" key="3">
    <source>
        <dbReference type="EMBL" id="HIR65747.1"/>
    </source>
</evidence>
<feature type="chain" id="PRO_5039488902" evidence="2">
    <location>
        <begin position="27"/>
        <end position="346"/>
    </location>
</feature>
<reference evidence="3" key="2">
    <citation type="journal article" date="2021" name="PeerJ">
        <title>Extensive microbial diversity within the chicken gut microbiome revealed by metagenomics and culture.</title>
        <authorList>
            <person name="Gilroy R."/>
            <person name="Ravi A."/>
            <person name="Getino M."/>
            <person name="Pursley I."/>
            <person name="Horton D.L."/>
            <person name="Alikhan N.F."/>
            <person name="Baker D."/>
            <person name="Gharbi K."/>
            <person name="Hall N."/>
            <person name="Watson M."/>
            <person name="Adriaenssens E.M."/>
            <person name="Foster-Nyarko E."/>
            <person name="Jarju S."/>
            <person name="Secka A."/>
            <person name="Antonio M."/>
            <person name="Oren A."/>
            <person name="Chaudhuri R.R."/>
            <person name="La Ragione R."/>
            <person name="Hildebrand F."/>
            <person name="Pallen M.J."/>
        </authorList>
    </citation>
    <scope>NUCLEOTIDE SEQUENCE</scope>
    <source>
        <strain evidence="3">CHK121-14286</strain>
    </source>
</reference>
<accession>A0A9D1E438</accession>
<name>A0A9D1E438_9BACT</name>
<gene>
    <name evidence="3" type="ORF">IAC95_02525</name>
</gene>
<feature type="signal peptide" evidence="2">
    <location>
        <begin position="1"/>
        <end position="26"/>
    </location>
</feature>
<dbReference type="AlphaFoldDB" id="A0A9D1E438"/>
<evidence type="ECO:0000313" key="4">
    <source>
        <dbReference type="Proteomes" id="UP000824200"/>
    </source>
</evidence>
<comment type="caution">
    <text evidence="3">The sequence shown here is derived from an EMBL/GenBank/DDBJ whole genome shotgun (WGS) entry which is preliminary data.</text>
</comment>
<evidence type="ECO:0000256" key="2">
    <source>
        <dbReference type="SAM" id="SignalP"/>
    </source>
</evidence>
<dbReference type="Proteomes" id="UP000824200">
    <property type="component" value="Unassembled WGS sequence"/>
</dbReference>
<keyword evidence="1" id="KW-0812">Transmembrane</keyword>
<keyword evidence="2" id="KW-0732">Signal</keyword>
<reference evidence="3" key="1">
    <citation type="submission" date="2020-10" db="EMBL/GenBank/DDBJ databases">
        <authorList>
            <person name="Gilroy R."/>
        </authorList>
    </citation>
    <scope>NUCLEOTIDE SEQUENCE</scope>
    <source>
        <strain evidence="3">CHK121-14286</strain>
    </source>
</reference>
<evidence type="ECO:0000256" key="1">
    <source>
        <dbReference type="SAM" id="Phobius"/>
    </source>
</evidence>